<sequence>MYQSHSLPLTNTSSQTMATVQTTPAPAQTADQIQPQNGNGPPTYEHERTLPTQPVQPAVAQPFMVPAQTNNSNEKEPLAFLQPGQQPVPQMQQGLINTAVIADNAISYDAVRMSYAQYITIPKLSVEKQIPTELSSRGITESEYSAVITQVRALKSKSNTNKIALWTSCIFCCGIIGYLLVAQRAVGNKRLRKQLEAPLEEINRSLMHRGVPVRWLWVDGSLRAYYK</sequence>
<keyword evidence="2" id="KW-1133">Transmembrane helix</keyword>
<keyword evidence="2" id="KW-0812">Transmembrane</keyword>
<reference evidence="3 4" key="1">
    <citation type="journal article" date="2018" name="Mol. Biol. Evol.">
        <title>Broad Genomic Sampling Reveals a Smut Pathogenic Ancestry of the Fungal Clade Ustilaginomycotina.</title>
        <authorList>
            <person name="Kijpornyongpan T."/>
            <person name="Mondo S.J."/>
            <person name="Barry K."/>
            <person name="Sandor L."/>
            <person name="Lee J."/>
            <person name="Lipzen A."/>
            <person name="Pangilinan J."/>
            <person name="LaButti K."/>
            <person name="Hainaut M."/>
            <person name="Henrissat B."/>
            <person name="Grigoriev I.V."/>
            <person name="Spatafora J.W."/>
            <person name="Aime M.C."/>
        </authorList>
    </citation>
    <scope>NUCLEOTIDE SEQUENCE [LARGE SCALE GENOMIC DNA]</scope>
    <source>
        <strain evidence="3 4">MCA 3882</strain>
    </source>
</reference>
<keyword evidence="2" id="KW-0472">Membrane</keyword>
<dbReference type="AlphaFoldDB" id="A0A316VAD9"/>
<dbReference type="GeneID" id="37023964"/>
<evidence type="ECO:0000313" key="3">
    <source>
        <dbReference type="EMBL" id="PWN34589.1"/>
    </source>
</evidence>
<feature type="compositionally biased region" description="Low complexity" evidence="1">
    <location>
        <begin position="15"/>
        <end position="36"/>
    </location>
</feature>
<name>A0A316VAD9_9BASI</name>
<dbReference type="Proteomes" id="UP000245771">
    <property type="component" value="Unassembled WGS sequence"/>
</dbReference>
<feature type="region of interest" description="Disordered" evidence="1">
    <location>
        <begin position="1"/>
        <end position="48"/>
    </location>
</feature>
<feature type="transmembrane region" description="Helical" evidence="2">
    <location>
        <begin position="163"/>
        <end position="182"/>
    </location>
</feature>
<proteinExistence type="predicted"/>
<dbReference type="RefSeq" id="XP_025354891.1">
    <property type="nucleotide sequence ID" value="XM_025502183.1"/>
</dbReference>
<accession>A0A316VAD9</accession>
<organism evidence="3 4">
    <name type="scientific">Meira miltonrushii</name>
    <dbReference type="NCBI Taxonomy" id="1280837"/>
    <lineage>
        <taxon>Eukaryota</taxon>
        <taxon>Fungi</taxon>
        <taxon>Dikarya</taxon>
        <taxon>Basidiomycota</taxon>
        <taxon>Ustilaginomycotina</taxon>
        <taxon>Exobasidiomycetes</taxon>
        <taxon>Exobasidiales</taxon>
        <taxon>Brachybasidiaceae</taxon>
        <taxon>Meira</taxon>
    </lineage>
</organism>
<gene>
    <name evidence="3" type="ORF">FA14DRAFT_31890</name>
</gene>
<evidence type="ECO:0000256" key="2">
    <source>
        <dbReference type="SAM" id="Phobius"/>
    </source>
</evidence>
<dbReference type="OrthoDB" id="10526596at2759"/>
<dbReference type="InParanoid" id="A0A316VAD9"/>
<dbReference type="EMBL" id="KZ819603">
    <property type="protein sequence ID" value="PWN34589.1"/>
    <property type="molecule type" value="Genomic_DNA"/>
</dbReference>
<feature type="compositionally biased region" description="Polar residues" evidence="1">
    <location>
        <begin position="1"/>
        <end position="14"/>
    </location>
</feature>
<keyword evidence="4" id="KW-1185">Reference proteome</keyword>
<evidence type="ECO:0000313" key="4">
    <source>
        <dbReference type="Proteomes" id="UP000245771"/>
    </source>
</evidence>
<evidence type="ECO:0000256" key="1">
    <source>
        <dbReference type="SAM" id="MobiDB-lite"/>
    </source>
</evidence>
<protein>
    <submittedName>
        <fullName evidence="3">Uncharacterized protein</fullName>
    </submittedName>
</protein>